<dbReference type="Proteomes" id="UP000008817">
    <property type="component" value="Chromosome"/>
</dbReference>
<evidence type="ECO:0000256" key="1">
    <source>
        <dbReference type="SAM" id="MobiDB-lite"/>
    </source>
</evidence>
<organism evidence="2 3">
    <name type="scientific">Rhizobium etli (strain CIAT 652)</name>
    <dbReference type="NCBI Taxonomy" id="491916"/>
    <lineage>
        <taxon>Bacteria</taxon>
        <taxon>Pseudomonadati</taxon>
        <taxon>Pseudomonadota</taxon>
        <taxon>Alphaproteobacteria</taxon>
        <taxon>Hyphomicrobiales</taxon>
        <taxon>Rhizobiaceae</taxon>
        <taxon>Rhizobium/Agrobacterium group</taxon>
        <taxon>Rhizobium</taxon>
    </lineage>
</organism>
<sequence>MYISTISRVYCRAQEELPGISHRPGPGPALWSKRQCRRTRLISARTAPADGRRLSARQQKAPPIIGGAVHAENGRHYVLGGINGWLLSLKAGANLARSIQLNRGSKPAASSWSITDRRSSSAAAAAERD</sequence>
<accession>B3PSK5</accession>
<dbReference type="EMBL" id="CP001074">
    <property type="protein sequence ID" value="ACE91703.1"/>
    <property type="molecule type" value="Genomic_DNA"/>
</dbReference>
<evidence type="ECO:0000313" key="2">
    <source>
        <dbReference type="EMBL" id="ACE91703.1"/>
    </source>
</evidence>
<dbReference type="KEGG" id="rec:RHECIAT_CH0002751"/>
<dbReference type="AlphaFoldDB" id="B3PSK5"/>
<feature type="region of interest" description="Disordered" evidence="1">
    <location>
        <begin position="102"/>
        <end position="129"/>
    </location>
</feature>
<evidence type="ECO:0000313" key="3">
    <source>
        <dbReference type="Proteomes" id="UP000008817"/>
    </source>
</evidence>
<name>B3PSK5_RHIE6</name>
<dbReference type="HOGENOM" id="CLU_1947070_0_0_5"/>
<feature type="compositionally biased region" description="Low complexity" evidence="1">
    <location>
        <begin position="110"/>
        <end position="129"/>
    </location>
</feature>
<reference evidence="2 3" key="1">
    <citation type="submission" date="2008-04" db="EMBL/GenBank/DDBJ databases">
        <title>Genome diversity and DNA divergence of Rhizobium etli.</title>
        <authorList>
            <person name="Gonzalez V."/>
            <person name="Acosta J.L."/>
            <person name="Santamaria R.I."/>
            <person name="Bustos P."/>
            <person name="Hernandez-Gonzalez I.L."/>
            <person name="Fernandez J.L."/>
            <person name="Diaz R."/>
            <person name="Flores M."/>
            <person name="Mora J."/>
            <person name="Palacios R."/>
            <person name="Davila G."/>
        </authorList>
    </citation>
    <scope>NUCLEOTIDE SEQUENCE [LARGE SCALE GENOMIC DNA]</scope>
    <source>
        <strain evidence="2 3">CIAT 652</strain>
    </source>
</reference>
<proteinExistence type="predicted"/>
<gene>
    <name evidence="2" type="ordered locus">RHECIAT_CH0002751</name>
</gene>
<protein>
    <submittedName>
        <fullName evidence="2">Uncharacterized protein</fullName>
    </submittedName>
</protein>